<dbReference type="Proteomes" id="UP000621560">
    <property type="component" value="Unassembled WGS sequence"/>
</dbReference>
<feature type="transmembrane region" description="Helical" evidence="1">
    <location>
        <begin position="9"/>
        <end position="31"/>
    </location>
</feature>
<organism evidence="2 3">
    <name type="scientific">Paenibacillus sabuli</name>
    <dbReference type="NCBI Taxonomy" id="2772509"/>
    <lineage>
        <taxon>Bacteria</taxon>
        <taxon>Bacillati</taxon>
        <taxon>Bacillota</taxon>
        <taxon>Bacilli</taxon>
        <taxon>Bacillales</taxon>
        <taxon>Paenibacillaceae</taxon>
        <taxon>Paenibacillus</taxon>
    </lineage>
</organism>
<dbReference type="NCBIfam" id="NF033880">
    <property type="entry name" value="Prli42"/>
    <property type="match status" value="1"/>
</dbReference>
<dbReference type="RefSeq" id="WP_190920416.1">
    <property type="nucleotide sequence ID" value="NZ_JACXIZ010000035.1"/>
</dbReference>
<accession>A0A927BXA5</accession>
<keyword evidence="1" id="KW-0472">Membrane</keyword>
<dbReference type="AlphaFoldDB" id="A0A927BXA5"/>
<name>A0A927BXA5_9BACL</name>
<keyword evidence="1" id="KW-1133">Transmembrane helix</keyword>
<keyword evidence="3" id="KW-1185">Reference proteome</keyword>
<reference evidence="2" key="1">
    <citation type="submission" date="2020-09" db="EMBL/GenBank/DDBJ databases">
        <title>A novel bacterium of genus Paenibacillus, isolated from South China Sea.</title>
        <authorList>
            <person name="Huang H."/>
            <person name="Mo K."/>
            <person name="Hu Y."/>
        </authorList>
    </citation>
    <scope>NUCLEOTIDE SEQUENCE</scope>
    <source>
        <strain evidence="2">IB182496</strain>
    </source>
</reference>
<dbReference type="InterPro" id="IPR049722">
    <property type="entry name" value="Prli42-like"/>
</dbReference>
<evidence type="ECO:0000256" key="1">
    <source>
        <dbReference type="SAM" id="Phobius"/>
    </source>
</evidence>
<gene>
    <name evidence="2" type="primary">prli42</name>
    <name evidence="2" type="ORF">IDH44_19110</name>
</gene>
<keyword evidence="1" id="KW-0812">Transmembrane</keyword>
<dbReference type="EMBL" id="JACXIZ010000035">
    <property type="protein sequence ID" value="MBD2847315.1"/>
    <property type="molecule type" value="Genomic_DNA"/>
</dbReference>
<comment type="caution">
    <text evidence="2">The sequence shown here is derived from an EMBL/GenBank/DDBJ whole genome shotgun (WGS) entry which is preliminary data.</text>
</comment>
<proteinExistence type="predicted"/>
<sequence length="32" mass="3561">MINRKVVKIVVYLMIASMLLSTLVMGLGMMFG</sequence>
<evidence type="ECO:0000313" key="3">
    <source>
        <dbReference type="Proteomes" id="UP000621560"/>
    </source>
</evidence>
<evidence type="ECO:0000313" key="2">
    <source>
        <dbReference type="EMBL" id="MBD2847315.1"/>
    </source>
</evidence>
<protein>
    <submittedName>
        <fullName evidence="2">Stressosome-associated protein Prli42</fullName>
    </submittedName>
</protein>